<name>A0A8T1FHL6_9STRA</name>
<accession>A0A8T1FHL6</accession>
<dbReference type="Proteomes" id="UP000697107">
    <property type="component" value="Unassembled WGS sequence"/>
</dbReference>
<organism evidence="1 2">
    <name type="scientific">Phytophthora cactorum</name>
    <dbReference type="NCBI Taxonomy" id="29920"/>
    <lineage>
        <taxon>Eukaryota</taxon>
        <taxon>Sar</taxon>
        <taxon>Stramenopiles</taxon>
        <taxon>Oomycota</taxon>
        <taxon>Peronosporomycetes</taxon>
        <taxon>Peronosporales</taxon>
        <taxon>Peronosporaceae</taxon>
        <taxon>Phytophthora</taxon>
    </lineage>
</organism>
<protein>
    <submittedName>
        <fullName evidence="1">Uncharacterized protein</fullName>
    </submittedName>
</protein>
<proteinExistence type="predicted"/>
<dbReference type="EMBL" id="RCML01000802">
    <property type="protein sequence ID" value="KAG2969256.1"/>
    <property type="molecule type" value="Genomic_DNA"/>
</dbReference>
<dbReference type="AlphaFoldDB" id="A0A8T1FHL6"/>
<evidence type="ECO:0000313" key="1">
    <source>
        <dbReference type="EMBL" id="KAG2969256.1"/>
    </source>
</evidence>
<gene>
    <name evidence="1" type="ORF">PC118_g17546</name>
</gene>
<evidence type="ECO:0000313" key="2">
    <source>
        <dbReference type="Proteomes" id="UP000697107"/>
    </source>
</evidence>
<sequence length="120" mass="13542">MPLIYHPRMRATENATVFKVQVTTVSSHMHRSVLVWAKECLHNATTSSSVTTARVHRVVHPFELPPGGTTLRRPFTARTHTGAVCATDAKHWLVVATDQGDPYRDVHWRCARISDSILMR</sequence>
<reference evidence="1" key="1">
    <citation type="submission" date="2018-10" db="EMBL/GenBank/DDBJ databases">
        <title>Effector identification in a new, highly contiguous assembly of the strawberry crown rot pathogen Phytophthora cactorum.</title>
        <authorList>
            <person name="Armitage A.D."/>
            <person name="Nellist C.F."/>
            <person name="Bates H."/>
            <person name="Vickerstaff R.J."/>
            <person name="Harrison R.J."/>
        </authorList>
    </citation>
    <scope>NUCLEOTIDE SEQUENCE</scope>
    <source>
        <strain evidence="1">P415</strain>
    </source>
</reference>
<comment type="caution">
    <text evidence="1">The sequence shown here is derived from an EMBL/GenBank/DDBJ whole genome shotgun (WGS) entry which is preliminary data.</text>
</comment>